<accession>A0A8D3B940</accession>
<keyword evidence="4" id="KW-0479">Metal-binding</keyword>
<keyword evidence="9 15" id="KW-1133">Transmembrane helix</keyword>
<evidence type="ECO:0000256" key="10">
    <source>
        <dbReference type="ARBA" id="ARBA00023136"/>
    </source>
</evidence>
<dbReference type="GO" id="GO:0030057">
    <property type="term" value="C:desmosome"/>
    <property type="evidence" value="ECO:0007669"/>
    <property type="project" value="UniProtKB-SubCell"/>
</dbReference>
<dbReference type="Gene3D" id="2.60.40.60">
    <property type="entry name" value="Cadherins"/>
    <property type="match status" value="5"/>
</dbReference>
<keyword evidence="3 13" id="KW-0812">Transmembrane</keyword>
<feature type="domain" description="Cadherin" evidence="17">
    <location>
        <begin position="253"/>
        <end position="341"/>
    </location>
</feature>
<dbReference type="PROSITE" id="PS00232">
    <property type="entry name" value="CADHERIN_1"/>
    <property type="match status" value="2"/>
</dbReference>
<keyword evidence="6 12" id="KW-0106">Calcium</keyword>
<comment type="function">
    <text evidence="14">A component of desmosome cell-cell junctions which are required for positive regulation of cellular adhesion. Involved in the interaction of plaque proteins and intermediate filaments mediating cell-cell adhesion.</text>
</comment>
<evidence type="ECO:0000256" key="13">
    <source>
        <dbReference type="RuleBase" id="RU003318"/>
    </source>
</evidence>
<dbReference type="GO" id="GO:0045216">
    <property type="term" value="P:cell-cell junction organization"/>
    <property type="evidence" value="ECO:0007669"/>
    <property type="project" value="UniProtKB-ARBA"/>
</dbReference>
<evidence type="ECO:0000256" key="6">
    <source>
        <dbReference type="ARBA" id="ARBA00022837"/>
    </source>
</evidence>
<evidence type="ECO:0000256" key="16">
    <source>
        <dbReference type="SAM" id="SignalP"/>
    </source>
</evidence>
<keyword evidence="10 15" id="KW-0472">Membrane</keyword>
<keyword evidence="16" id="KW-0732">Signal</keyword>
<dbReference type="InterPro" id="IPR020894">
    <property type="entry name" value="Cadherin_CS"/>
</dbReference>
<dbReference type="Proteomes" id="UP000694558">
    <property type="component" value="Chromosome 12"/>
</dbReference>
<keyword evidence="5" id="KW-0677">Repeat</keyword>
<dbReference type="PRINTS" id="PR00205">
    <property type="entry name" value="CADHERIN"/>
</dbReference>
<feature type="transmembrane region" description="Helical" evidence="15">
    <location>
        <begin position="571"/>
        <end position="592"/>
    </location>
</feature>
<evidence type="ECO:0000256" key="11">
    <source>
        <dbReference type="ARBA" id="ARBA00023180"/>
    </source>
</evidence>
<evidence type="ECO:0000313" key="19">
    <source>
        <dbReference type="Proteomes" id="UP000694558"/>
    </source>
</evidence>
<dbReference type="SMART" id="SM00112">
    <property type="entry name" value="CA"/>
    <property type="match status" value="3"/>
</dbReference>
<evidence type="ECO:0000256" key="5">
    <source>
        <dbReference type="ARBA" id="ARBA00022737"/>
    </source>
</evidence>
<feature type="domain" description="Cadherin" evidence="17">
    <location>
        <begin position="62"/>
        <end position="143"/>
    </location>
</feature>
<evidence type="ECO:0000259" key="17">
    <source>
        <dbReference type="PROSITE" id="PS50268"/>
    </source>
</evidence>
<dbReference type="FunFam" id="2.60.40.60:FF:000068">
    <property type="entry name" value="Desmoglein 1"/>
    <property type="match status" value="1"/>
</dbReference>
<dbReference type="GO" id="GO:0007156">
    <property type="term" value="P:homophilic cell adhesion via plasma membrane adhesion molecules"/>
    <property type="evidence" value="ECO:0007669"/>
    <property type="project" value="InterPro"/>
</dbReference>
<dbReference type="GO" id="GO:0055113">
    <property type="term" value="P:epiboly involved in gastrulation with mouth forming second"/>
    <property type="evidence" value="ECO:0007669"/>
    <property type="project" value="UniProtKB-ARBA"/>
</dbReference>
<dbReference type="Pfam" id="PF00028">
    <property type="entry name" value="Cadherin"/>
    <property type="match status" value="4"/>
</dbReference>
<organism evidence="18 19">
    <name type="scientific">Scophthalmus maximus</name>
    <name type="common">Turbot</name>
    <name type="synonym">Psetta maxima</name>
    <dbReference type="NCBI Taxonomy" id="52904"/>
    <lineage>
        <taxon>Eukaryota</taxon>
        <taxon>Metazoa</taxon>
        <taxon>Chordata</taxon>
        <taxon>Craniata</taxon>
        <taxon>Vertebrata</taxon>
        <taxon>Euteleostomi</taxon>
        <taxon>Actinopterygii</taxon>
        <taxon>Neopterygii</taxon>
        <taxon>Teleostei</taxon>
        <taxon>Neoteleostei</taxon>
        <taxon>Acanthomorphata</taxon>
        <taxon>Carangaria</taxon>
        <taxon>Pleuronectiformes</taxon>
        <taxon>Pleuronectoidei</taxon>
        <taxon>Scophthalmidae</taxon>
        <taxon>Scophthalmus</taxon>
    </lineage>
</organism>
<dbReference type="CDD" id="cd11304">
    <property type="entry name" value="Cadherin_repeat"/>
    <property type="match status" value="3"/>
</dbReference>
<sequence length="1029" mass="112850">HWMFLTLFIISVLFHPQAVAAMRANSGDNLLRKRREWILPPKLLKENVDYSGQLFIAKIRSDFEANETIRYSLEGIGANQKPFDLFVVNPENGFIRLTQKLDREKIDTYNLSGVATNNKGQVVERNIAIRIKVVDENDNDPEFGVIKSGKVDEHSSAGTSVMKITATDADEPGLENSQIAYSIIAQDPSDDMFYMTDDGTIYVNRPFLDRETVDHYTLSVKGQDLNGKQGGRSGTGTVTINVVDVNDNLPTLEKVEYEGSINENEHGVEVMRIKAEDLDQEGTDNWKAVFEIIKGNEAGYFSIRTDPNTNEGILMLDKVLGTKYKTYPIKINVKNQPEGPSFDPKVKSIPISEGGHSININDVIAHYPAIDGDTREPAENVRYAKGSDPDNWLTIDPKTAEIKLNKMPDRESPFLVNGTYIAQVLCITEDMPSTTATGTVAIQVQDLNDHCPIVTSNMQTMCTTDYAVIVNAQDEDTYPNGPPFDFFIVPEGTKGKWKVEHLNDTAAILRVQESLWPGFYEVELVIRDEQGEACPEPQKVKVRVCTCEDGVVCGKKGGNADPSKGAELGPAGIGLLFLGLLLLAFILLLLLFCQCGQAAGLSGGFAEMPFDTKSHLINYRTEGPGVNTVRPTDVSILRVSTEFFFLLIFFLGESITPLIKSQIVYDFYHGNDFLLTFEQKLTHGNENLEVKDSLLVYDYEGQGSSAGSVGCCSLLESDNDTQFLDDLGPKFKTLAKVCRGKPIPTEIKQVFTPLPNASINTQSSVSGLVSTPQLPPPTQLQSTVSNMQETVVRDTSERYNMVKERMATEKGEMVNQGQMLLLQQQQPVYYATKPVLQPMHYIIQPQVQNTMLLAESAATNLQGMVLINGTQTGPAPGMVVQGQAVMSSGQYQGPSMVLVQKSGLQGGNSNLIHTGNLADSQTLMVVEDKVPAGKMKVLKGSQTCLVQRGTLQPRGSSGSQRVLVIGEPTSSEGQVVQEAVGLSKKFDSQGFLYSTSTGSQGSVVGSFTTMGSSTPTYRNVVMQEPREIH</sequence>
<dbReference type="InterPro" id="IPR009122">
    <property type="entry name" value="Desmosomal_cadherin"/>
</dbReference>
<dbReference type="Gene3D" id="4.10.900.10">
    <property type="entry name" value="TCF3-CBD (Catenin binding domain)"/>
    <property type="match status" value="1"/>
</dbReference>
<feature type="signal peptide" evidence="16">
    <location>
        <begin position="1"/>
        <end position="21"/>
    </location>
</feature>
<dbReference type="GeneTree" id="ENSGT01030000234624"/>
<dbReference type="PRINTS" id="PR01818">
    <property type="entry name" value="DESMOCADHERN"/>
</dbReference>
<dbReference type="PROSITE" id="PS50268">
    <property type="entry name" value="CADHERIN_2"/>
    <property type="match status" value="4"/>
</dbReference>
<evidence type="ECO:0000256" key="8">
    <source>
        <dbReference type="ARBA" id="ARBA00022949"/>
    </source>
</evidence>
<evidence type="ECO:0000256" key="7">
    <source>
        <dbReference type="ARBA" id="ARBA00022889"/>
    </source>
</evidence>
<keyword evidence="2" id="KW-1003">Cell membrane</keyword>
<name>A0A8D3B940_SCOMX</name>
<evidence type="ECO:0000256" key="1">
    <source>
        <dbReference type="ARBA" id="ARBA00004568"/>
    </source>
</evidence>
<proteinExistence type="predicted"/>
<evidence type="ECO:0000256" key="14">
    <source>
        <dbReference type="RuleBase" id="RU004358"/>
    </source>
</evidence>
<dbReference type="InterPro" id="IPR050971">
    <property type="entry name" value="Cadherin-domain_protein"/>
</dbReference>
<feature type="domain" description="Cadherin" evidence="17">
    <location>
        <begin position="343"/>
        <end position="454"/>
    </location>
</feature>
<dbReference type="FunFam" id="2.60.40.60:FF:000031">
    <property type="entry name" value="Cadherin 3"/>
    <property type="match status" value="1"/>
</dbReference>
<dbReference type="PANTHER" id="PTHR24025">
    <property type="entry name" value="DESMOGLEIN FAMILY MEMBER"/>
    <property type="match status" value="1"/>
</dbReference>
<evidence type="ECO:0000256" key="9">
    <source>
        <dbReference type="ARBA" id="ARBA00022989"/>
    </source>
</evidence>
<dbReference type="InterPro" id="IPR015919">
    <property type="entry name" value="Cadherin-like_sf"/>
</dbReference>
<dbReference type="FunFam" id="2.60.40.60:FF:000074">
    <property type="entry name" value="Desmoglein 4"/>
    <property type="match status" value="1"/>
</dbReference>
<keyword evidence="8" id="KW-0965">Cell junction</keyword>
<dbReference type="InterPro" id="IPR027397">
    <property type="entry name" value="Catenin-bd_sf"/>
</dbReference>
<gene>
    <name evidence="18" type="primary">LOC118318551</name>
</gene>
<dbReference type="PANTHER" id="PTHR24025:SF29">
    <property type="entry name" value="DESMOGLEIN-2-LIKE-RELATED"/>
    <property type="match status" value="1"/>
</dbReference>
<dbReference type="SUPFAM" id="SSF49313">
    <property type="entry name" value="Cadherin-like"/>
    <property type="match status" value="5"/>
</dbReference>
<evidence type="ECO:0000313" key="18">
    <source>
        <dbReference type="Ensembl" id="ENSSMAP00000030475.2"/>
    </source>
</evidence>
<dbReference type="AlphaFoldDB" id="A0A8D3B940"/>
<dbReference type="InterPro" id="IPR002126">
    <property type="entry name" value="Cadherin-like_dom"/>
</dbReference>
<dbReference type="FunFam" id="2.60.40.60:FF:000011">
    <property type="entry name" value="Cadherin 1"/>
    <property type="match status" value="1"/>
</dbReference>
<evidence type="ECO:0000256" key="3">
    <source>
        <dbReference type="ARBA" id="ARBA00022692"/>
    </source>
</evidence>
<reference evidence="18" key="2">
    <citation type="submission" date="2025-08" db="UniProtKB">
        <authorList>
            <consortium name="Ensembl"/>
        </authorList>
    </citation>
    <scope>IDENTIFICATION</scope>
</reference>
<evidence type="ECO:0000256" key="15">
    <source>
        <dbReference type="SAM" id="Phobius"/>
    </source>
</evidence>
<evidence type="ECO:0000256" key="12">
    <source>
        <dbReference type="PROSITE-ProRule" id="PRU00043"/>
    </source>
</evidence>
<feature type="domain" description="Cadherin" evidence="17">
    <location>
        <begin position="143"/>
        <end position="252"/>
    </location>
</feature>
<dbReference type="Ensembl" id="ENSSMAT00000030850.2">
    <property type="protein sequence ID" value="ENSSMAP00000030475.2"/>
    <property type="gene ID" value="ENSSMAG00000018666.2"/>
</dbReference>
<evidence type="ECO:0000256" key="2">
    <source>
        <dbReference type="ARBA" id="ARBA00022475"/>
    </source>
</evidence>
<keyword evidence="7 13" id="KW-0130">Cell adhesion</keyword>
<dbReference type="InterPro" id="IPR000233">
    <property type="entry name" value="Cadherin_Y-type_LIR"/>
</dbReference>
<dbReference type="GO" id="GO:0005509">
    <property type="term" value="F:calcium ion binding"/>
    <property type="evidence" value="ECO:0007669"/>
    <property type="project" value="UniProtKB-UniRule"/>
</dbReference>
<comment type="subcellular location">
    <subcellularLocation>
        <location evidence="1">Cell junction</location>
        <location evidence="1">Desmosome</location>
    </subcellularLocation>
    <subcellularLocation>
        <location evidence="13">Cell membrane</location>
        <topology evidence="13">Single-pass type I membrane protein</topology>
    </subcellularLocation>
</comment>
<reference evidence="18" key="1">
    <citation type="submission" date="2023-05" db="EMBL/GenBank/DDBJ databases">
        <title>High-quality long-read genome of Scophthalmus maximus.</title>
        <authorList>
            <person name="Lien S."/>
            <person name="Martinez P."/>
        </authorList>
    </citation>
    <scope>NUCLEOTIDE SEQUENCE [LARGE SCALE GENOMIC DNA]</scope>
</reference>
<dbReference type="GO" id="GO:0005886">
    <property type="term" value="C:plasma membrane"/>
    <property type="evidence" value="ECO:0007669"/>
    <property type="project" value="UniProtKB-SubCell"/>
</dbReference>
<evidence type="ECO:0000256" key="4">
    <source>
        <dbReference type="ARBA" id="ARBA00022723"/>
    </source>
</evidence>
<protein>
    <recommendedName>
        <fullName evidence="17">Cadherin domain-containing protein</fullName>
    </recommendedName>
</protein>
<dbReference type="Pfam" id="PF01049">
    <property type="entry name" value="CADH_Y-type_LIR"/>
    <property type="match status" value="1"/>
</dbReference>
<feature type="chain" id="PRO_5034582553" description="Cadherin domain-containing protein" evidence="16">
    <location>
        <begin position="22"/>
        <end position="1029"/>
    </location>
</feature>
<keyword evidence="11" id="KW-0325">Glycoprotein</keyword>